<gene>
    <name evidence="2" type="ORF">N657DRAFT_641745</name>
</gene>
<proteinExistence type="predicted"/>
<protein>
    <submittedName>
        <fullName evidence="2">Uncharacterized protein</fullName>
    </submittedName>
</protein>
<evidence type="ECO:0000313" key="2">
    <source>
        <dbReference type="EMBL" id="KAK4127726.1"/>
    </source>
</evidence>
<reference evidence="2" key="2">
    <citation type="submission" date="2023-05" db="EMBL/GenBank/DDBJ databases">
        <authorList>
            <consortium name="Lawrence Berkeley National Laboratory"/>
            <person name="Steindorff A."/>
            <person name="Hensen N."/>
            <person name="Bonometti L."/>
            <person name="Westerberg I."/>
            <person name="Brannstrom I.O."/>
            <person name="Guillou S."/>
            <person name="Cros-Aarteil S."/>
            <person name="Calhoun S."/>
            <person name="Haridas S."/>
            <person name="Kuo A."/>
            <person name="Mondo S."/>
            <person name="Pangilinan J."/>
            <person name="Riley R."/>
            <person name="Labutti K."/>
            <person name="Andreopoulos B."/>
            <person name="Lipzen A."/>
            <person name="Chen C."/>
            <person name="Yanf M."/>
            <person name="Daum C."/>
            <person name="Ng V."/>
            <person name="Clum A."/>
            <person name="Ohm R."/>
            <person name="Martin F."/>
            <person name="Silar P."/>
            <person name="Natvig D."/>
            <person name="Lalanne C."/>
            <person name="Gautier V."/>
            <person name="Ament-Velasquez S.L."/>
            <person name="Kruys A."/>
            <person name="Hutchinson M.I."/>
            <person name="Powell A.J."/>
            <person name="Barry K."/>
            <person name="Miller A.N."/>
            <person name="Grigoriev I.V."/>
            <person name="Debuchy R."/>
            <person name="Gladieux P."/>
            <person name="Thoren M.H."/>
            <person name="Johannesson H."/>
        </authorList>
    </citation>
    <scope>NUCLEOTIDE SEQUENCE</scope>
    <source>
        <strain evidence="2">CBS 731.68</strain>
    </source>
</reference>
<evidence type="ECO:0000313" key="3">
    <source>
        <dbReference type="Proteomes" id="UP001302602"/>
    </source>
</evidence>
<feature type="region of interest" description="Disordered" evidence="1">
    <location>
        <begin position="48"/>
        <end position="97"/>
    </location>
</feature>
<reference evidence="2" key="1">
    <citation type="journal article" date="2023" name="Mol. Phylogenet. Evol.">
        <title>Genome-scale phylogeny and comparative genomics of the fungal order Sordariales.</title>
        <authorList>
            <person name="Hensen N."/>
            <person name="Bonometti L."/>
            <person name="Westerberg I."/>
            <person name="Brannstrom I.O."/>
            <person name="Guillou S."/>
            <person name="Cros-Aarteil S."/>
            <person name="Calhoun S."/>
            <person name="Haridas S."/>
            <person name="Kuo A."/>
            <person name="Mondo S."/>
            <person name="Pangilinan J."/>
            <person name="Riley R."/>
            <person name="LaButti K."/>
            <person name="Andreopoulos B."/>
            <person name="Lipzen A."/>
            <person name="Chen C."/>
            <person name="Yan M."/>
            <person name="Daum C."/>
            <person name="Ng V."/>
            <person name="Clum A."/>
            <person name="Steindorff A."/>
            <person name="Ohm R.A."/>
            <person name="Martin F."/>
            <person name="Silar P."/>
            <person name="Natvig D.O."/>
            <person name="Lalanne C."/>
            <person name="Gautier V."/>
            <person name="Ament-Velasquez S.L."/>
            <person name="Kruys A."/>
            <person name="Hutchinson M.I."/>
            <person name="Powell A.J."/>
            <person name="Barry K."/>
            <person name="Miller A.N."/>
            <person name="Grigoriev I.V."/>
            <person name="Debuchy R."/>
            <person name="Gladieux P."/>
            <person name="Hiltunen Thoren M."/>
            <person name="Johannesson H."/>
        </authorList>
    </citation>
    <scope>NUCLEOTIDE SEQUENCE</scope>
    <source>
        <strain evidence="2">CBS 731.68</strain>
    </source>
</reference>
<evidence type="ECO:0000256" key="1">
    <source>
        <dbReference type="SAM" id="MobiDB-lite"/>
    </source>
</evidence>
<feature type="region of interest" description="Disordered" evidence="1">
    <location>
        <begin position="1"/>
        <end position="24"/>
    </location>
</feature>
<keyword evidence="3" id="KW-1185">Reference proteome</keyword>
<name>A0AAN6U9Z7_9PEZI</name>
<dbReference type="Proteomes" id="UP001302602">
    <property type="component" value="Unassembled WGS sequence"/>
</dbReference>
<organism evidence="2 3">
    <name type="scientific">Parathielavia appendiculata</name>
    <dbReference type="NCBI Taxonomy" id="2587402"/>
    <lineage>
        <taxon>Eukaryota</taxon>
        <taxon>Fungi</taxon>
        <taxon>Dikarya</taxon>
        <taxon>Ascomycota</taxon>
        <taxon>Pezizomycotina</taxon>
        <taxon>Sordariomycetes</taxon>
        <taxon>Sordariomycetidae</taxon>
        <taxon>Sordariales</taxon>
        <taxon>Chaetomiaceae</taxon>
        <taxon>Parathielavia</taxon>
    </lineage>
</organism>
<feature type="compositionally biased region" description="Basic and acidic residues" evidence="1">
    <location>
        <begin position="73"/>
        <end position="88"/>
    </location>
</feature>
<feature type="compositionally biased region" description="Polar residues" evidence="1">
    <location>
        <begin position="51"/>
        <end position="60"/>
    </location>
</feature>
<dbReference type="GeneID" id="87828977"/>
<accession>A0AAN6U9Z7</accession>
<dbReference type="EMBL" id="MU853224">
    <property type="protein sequence ID" value="KAK4127726.1"/>
    <property type="molecule type" value="Genomic_DNA"/>
</dbReference>
<dbReference type="RefSeq" id="XP_062651497.1">
    <property type="nucleotide sequence ID" value="XM_062792208.1"/>
</dbReference>
<dbReference type="AlphaFoldDB" id="A0AAN6U9Z7"/>
<comment type="caution">
    <text evidence="2">The sequence shown here is derived from an EMBL/GenBank/DDBJ whole genome shotgun (WGS) entry which is preliminary data.</text>
</comment>
<sequence length="165" mass="18085">MPRSTSTISPRRRSLPRSEHRTPAGHLGCTCQRACIWNGGICRPCRRPDESQTSNTSRSPSLAPMYPIALTHMHREASPDPQSPEKPRPGLLGLPGPACSTPPAAFSNLTGPRLYIKRRSAQQLQQATPGFGVEHDGRPSKTDLPLLLPMAIYEMAALFLHHIHA</sequence>